<dbReference type="Proteomes" id="UP000012065">
    <property type="component" value="Unassembled WGS sequence"/>
</dbReference>
<dbReference type="EMBL" id="CAOJ01015232">
    <property type="protein sequence ID" value="CCO35897.1"/>
    <property type="molecule type" value="Genomic_DNA"/>
</dbReference>
<dbReference type="HOGENOM" id="CLU_072872_0_0_1"/>
<proteinExistence type="predicted"/>
<name>M5CGC9_THACB</name>
<reference evidence="4 5" key="1">
    <citation type="journal article" date="2013" name="J. Biotechnol.">
        <title>Establishment and interpretation of the genome sequence of the phytopathogenic fungus Rhizoctonia solani AG1-IB isolate 7/3/14.</title>
        <authorList>
            <person name="Wibberg D.W."/>
            <person name="Jelonek L.J."/>
            <person name="Rupp O.R."/>
            <person name="Hennig M.H."/>
            <person name="Eikmeyer F.E."/>
            <person name="Goesmann A.G."/>
            <person name="Hartmann A.H."/>
            <person name="Borriss R.B."/>
            <person name="Grosch R.G."/>
            <person name="Puehler A.P."/>
            <person name="Schlueter A.S."/>
        </authorList>
    </citation>
    <scope>NUCLEOTIDE SEQUENCE [LARGE SCALE GENOMIC DNA]</scope>
    <source>
        <strain evidence="5">AG1-IB / isolate 7/3/14</strain>
    </source>
</reference>
<evidence type="ECO:0000256" key="1">
    <source>
        <dbReference type="PROSITE-ProRule" id="PRU00047"/>
    </source>
</evidence>
<feature type="domain" description="CCHC-type" evidence="3">
    <location>
        <begin position="253"/>
        <end position="266"/>
    </location>
</feature>
<organism evidence="4 5">
    <name type="scientific">Thanatephorus cucumeris (strain AG1-IB / isolate 7/3/14)</name>
    <name type="common">Lettuce bottom rot fungus</name>
    <name type="synonym">Rhizoctonia solani</name>
    <dbReference type="NCBI Taxonomy" id="1108050"/>
    <lineage>
        <taxon>Eukaryota</taxon>
        <taxon>Fungi</taxon>
        <taxon>Dikarya</taxon>
        <taxon>Basidiomycota</taxon>
        <taxon>Agaricomycotina</taxon>
        <taxon>Agaricomycetes</taxon>
        <taxon>Cantharellales</taxon>
        <taxon>Ceratobasidiaceae</taxon>
        <taxon>Rhizoctonia</taxon>
        <taxon>Rhizoctonia solani AG-1</taxon>
    </lineage>
</organism>
<keyword evidence="1" id="KW-0479">Metal-binding</keyword>
<evidence type="ECO:0000313" key="4">
    <source>
        <dbReference type="EMBL" id="CCO35897.1"/>
    </source>
</evidence>
<evidence type="ECO:0000259" key="3">
    <source>
        <dbReference type="PROSITE" id="PS50158"/>
    </source>
</evidence>
<dbReference type="GO" id="GO:0003676">
    <property type="term" value="F:nucleic acid binding"/>
    <property type="evidence" value="ECO:0007669"/>
    <property type="project" value="InterPro"/>
</dbReference>
<protein>
    <submittedName>
        <fullName evidence="4">Rhizoctonia solani AG1-IB WGS project CAOJ00000000 data, isolate 7/3/14, contig 21569</fullName>
    </submittedName>
</protein>
<dbReference type="AlphaFoldDB" id="M5CGC9"/>
<evidence type="ECO:0000313" key="5">
    <source>
        <dbReference type="Proteomes" id="UP000012065"/>
    </source>
</evidence>
<sequence length="305" mass="33909">MSTKDKHSRSKAYDIPQLKDNGSNYNAWKFCQETILALRGILEVAQGTDKLPKALTVNESKEQSKVDSYNEQLLKWKKQDQEVYAQIVLNMEDQAMADVMRTKTAEDAWRKVIERWEGKGIESLLFLYQQLTTVKIEEDEDIATAFNNIRLIAAKVDTLGKPISNLMLAQMMMNAVPPSYSINTSIIQTTNQASAITPDMVQASILAEEKRCKNGSGGLTTMFSQLSTKPKPSNSKSSKSASKGKKKDKGPVCLNCGKPNHTKADCWAKGGGAEGTGPHQKRKAEKQAKEKEPSLSLNKTNYMHF</sequence>
<accession>M5CGC9</accession>
<feature type="compositionally biased region" description="Low complexity" evidence="2">
    <location>
        <begin position="227"/>
        <end position="241"/>
    </location>
</feature>
<gene>
    <name evidence="4" type="ORF">BN14_10018</name>
</gene>
<keyword evidence="1" id="KW-0862">Zinc</keyword>
<keyword evidence="1" id="KW-0863">Zinc-finger</keyword>
<feature type="compositionally biased region" description="Polar residues" evidence="2">
    <location>
        <begin position="295"/>
        <end position="305"/>
    </location>
</feature>
<dbReference type="InterPro" id="IPR001878">
    <property type="entry name" value="Znf_CCHC"/>
</dbReference>
<dbReference type="GO" id="GO:0008270">
    <property type="term" value="F:zinc ion binding"/>
    <property type="evidence" value="ECO:0007669"/>
    <property type="project" value="UniProtKB-KW"/>
</dbReference>
<dbReference type="PROSITE" id="PS50158">
    <property type="entry name" value="ZF_CCHC"/>
    <property type="match status" value="1"/>
</dbReference>
<feature type="region of interest" description="Disordered" evidence="2">
    <location>
        <begin position="216"/>
        <end position="305"/>
    </location>
</feature>
<dbReference type="Pfam" id="PF14223">
    <property type="entry name" value="Retrotran_gag_2"/>
    <property type="match status" value="1"/>
</dbReference>
<evidence type="ECO:0000256" key="2">
    <source>
        <dbReference type="SAM" id="MobiDB-lite"/>
    </source>
</evidence>
<comment type="caution">
    <text evidence="4">The sequence shown here is derived from an EMBL/GenBank/DDBJ whole genome shotgun (WGS) entry which is preliminary data.</text>
</comment>